<dbReference type="OrthoDB" id="9782422at2"/>
<dbReference type="InterPro" id="IPR003778">
    <property type="entry name" value="CT_A_B"/>
</dbReference>
<comment type="caution">
    <text evidence="5">The sequence shown here is derived from an EMBL/GenBank/DDBJ whole genome shotgun (WGS) entry which is preliminary data.</text>
</comment>
<keyword evidence="2" id="KW-0378">Hydrolase</keyword>
<evidence type="ECO:0000256" key="2">
    <source>
        <dbReference type="ARBA" id="ARBA00022801"/>
    </source>
</evidence>
<dbReference type="EMBL" id="LDPH01000016">
    <property type="protein sequence ID" value="KLV25458.1"/>
    <property type="molecule type" value="Genomic_DNA"/>
</dbReference>
<evidence type="ECO:0000256" key="1">
    <source>
        <dbReference type="ARBA" id="ARBA00022741"/>
    </source>
</evidence>
<proteinExistence type="predicted"/>
<keyword evidence="6" id="KW-1185">Reference proteome</keyword>
<keyword evidence="3" id="KW-0067">ATP-binding</keyword>
<feature type="domain" description="Carboxyltransferase" evidence="4">
    <location>
        <begin position="25"/>
        <end position="307"/>
    </location>
</feature>
<dbReference type="SMART" id="SM00797">
    <property type="entry name" value="AHS2"/>
    <property type="match status" value="1"/>
</dbReference>
<dbReference type="PATRIC" id="fig|1397.4.peg.1362"/>
<dbReference type="SUPFAM" id="SSF50891">
    <property type="entry name" value="Cyclophilin-like"/>
    <property type="match status" value="1"/>
</dbReference>
<evidence type="ECO:0000256" key="3">
    <source>
        <dbReference type="ARBA" id="ARBA00022840"/>
    </source>
</evidence>
<organism evidence="5 6">
    <name type="scientific">Niallia circulans</name>
    <name type="common">Bacillus circulans</name>
    <dbReference type="NCBI Taxonomy" id="1397"/>
    <lineage>
        <taxon>Bacteria</taxon>
        <taxon>Bacillati</taxon>
        <taxon>Bacillota</taxon>
        <taxon>Bacilli</taxon>
        <taxon>Bacillales</taxon>
        <taxon>Bacillaceae</taxon>
        <taxon>Niallia</taxon>
    </lineage>
</organism>
<dbReference type="Pfam" id="PF02626">
    <property type="entry name" value="CT_A_B"/>
    <property type="match status" value="1"/>
</dbReference>
<dbReference type="AlphaFoldDB" id="A0A0J1IHI8"/>
<dbReference type="PANTHER" id="PTHR43309:SF5">
    <property type="entry name" value="5-OXOPROLINASE SUBUNIT C"/>
    <property type="match status" value="1"/>
</dbReference>
<sequence>MEYIKCLKPGLLTTIQDLGRPSYQSFGVSVSGAMDPLSLKLANIIVGNPPDYAALEITLLGPEILFKGEGIIAVTGADLSPALNGKAIPMWRAIHIEDGAILKFGKGKNGCRSYLAILGGIDVPAVMGSKATFIRGRYGGIEGRALQSNDYIPIGPFHPKWMNEVKNRRIPGCYIPNFSNEVVRFVWGPHDREFEEESKEIFVKGFYQVTNQSDRMGYRLNGDPLVHKKSADILSEFAAPGTIQVPANGKPIILMADCQMSGGYTKIGMVIGTDIPLVAQKKPGDAIKFQPISILQAQQEWKRQMRWLSILAANNLHLNRKTAI</sequence>
<evidence type="ECO:0000313" key="5">
    <source>
        <dbReference type="EMBL" id="KLV25458.1"/>
    </source>
</evidence>
<dbReference type="PANTHER" id="PTHR43309">
    <property type="entry name" value="5-OXOPROLINASE SUBUNIT C"/>
    <property type="match status" value="1"/>
</dbReference>
<evidence type="ECO:0000313" key="6">
    <source>
        <dbReference type="Proteomes" id="UP000036045"/>
    </source>
</evidence>
<gene>
    <name evidence="5" type="ORF">ABW02_15845</name>
</gene>
<dbReference type="RefSeq" id="WP_047943262.1">
    <property type="nucleotide sequence ID" value="NZ_LDPH01000016.1"/>
</dbReference>
<dbReference type="NCBIfam" id="TIGR00724">
    <property type="entry name" value="urea_amlyse_rel"/>
    <property type="match status" value="1"/>
</dbReference>
<dbReference type="InterPro" id="IPR052708">
    <property type="entry name" value="PxpC"/>
</dbReference>
<reference evidence="5 6" key="1">
    <citation type="submission" date="2015-05" db="EMBL/GenBank/DDBJ databases">
        <title>Whole genome sequence and identification of bacterial endophytes from Costus igneus.</title>
        <authorList>
            <person name="Lee Y.P."/>
            <person name="Gan H.M."/>
            <person name="Eng W."/>
            <person name="Wheatley M.S."/>
            <person name="Caraballo A."/>
            <person name="Polter S."/>
            <person name="Savka M.A."/>
            <person name="Hudson A.O."/>
        </authorList>
    </citation>
    <scope>NUCLEOTIDE SEQUENCE [LARGE SCALE GENOMIC DNA]</scope>
    <source>
        <strain evidence="5 6">RIT379</strain>
    </source>
</reference>
<protein>
    <submittedName>
        <fullName evidence="5">KipI antagonist</fullName>
    </submittedName>
</protein>
<dbReference type="InterPro" id="IPR029000">
    <property type="entry name" value="Cyclophilin-like_dom_sf"/>
</dbReference>
<dbReference type="Gene3D" id="2.40.100.10">
    <property type="entry name" value="Cyclophilin-like"/>
    <property type="match status" value="1"/>
</dbReference>
<dbReference type="GO" id="GO:0005524">
    <property type="term" value="F:ATP binding"/>
    <property type="evidence" value="ECO:0007669"/>
    <property type="project" value="UniProtKB-KW"/>
</dbReference>
<accession>A0A0J1IHI8</accession>
<name>A0A0J1IHI8_NIACI</name>
<keyword evidence="1" id="KW-0547">Nucleotide-binding</keyword>
<evidence type="ECO:0000259" key="4">
    <source>
        <dbReference type="SMART" id="SM00797"/>
    </source>
</evidence>
<dbReference type="Proteomes" id="UP000036045">
    <property type="component" value="Unassembled WGS sequence"/>
</dbReference>
<dbReference type="GO" id="GO:0016787">
    <property type="term" value="F:hydrolase activity"/>
    <property type="evidence" value="ECO:0007669"/>
    <property type="project" value="UniProtKB-KW"/>
</dbReference>